<keyword evidence="3 6" id="KW-0812">Transmembrane</keyword>
<organism evidence="7 8">
    <name type="scientific">Elongatibacter sediminis</name>
    <dbReference type="NCBI Taxonomy" id="3119006"/>
    <lineage>
        <taxon>Bacteria</taxon>
        <taxon>Pseudomonadati</taxon>
        <taxon>Pseudomonadota</taxon>
        <taxon>Gammaproteobacteria</taxon>
        <taxon>Chromatiales</taxon>
        <taxon>Wenzhouxiangellaceae</taxon>
        <taxon>Elongatibacter</taxon>
    </lineage>
</organism>
<evidence type="ECO:0000256" key="2">
    <source>
        <dbReference type="ARBA" id="ARBA00007165"/>
    </source>
</evidence>
<dbReference type="RefSeq" id="WP_354694826.1">
    <property type="nucleotide sequence ID" value="NZ_JAZHOG010000004.1"/>
</dbReference>
<dbReference type="Pfam" id="PF02104">
    <property type="entry name" value="SURF1"/>
    <property type="match status" value="1"/>
</dbReference>
<evidence type="ECO:0000256" key="4">
    <source>
        <dbReference type="ARBA" id="ARBA00022989"/>
    </source>
</evidence>
<dbReference type="Proteomes" id="UP001359886">
    <property type="component" value="Unassembled WGS sequence"/>
</dbReference>
<dbReference type="EMBL" id="JAZHOG010000004">
    <property type="protein sequence ID" value="MEJ8567506.1"/>
    <property type="molecule type" value="Genomic_DNA"/>
</dbReference>
<keyword evidence="6" id="KW-1003">Cell membrane</keyword>
<keyword evidence="4 6" id="KW-1133">Transmembrane helix</keyword>
<feature type="transmembrane region" description="Helical" evidence="6">
    <location>
        <begin position="207"/>
        <end position="225"/>
    </location>
</feature>
<gene>
    <name evidence="7" type="ORF">V3330_07700</name>
</gene>
<comment type="caution">
    <text evidence="7">The sequence shown here is derived from an EMBL/GenBank/DDBJ whole genome shotgun (WGS) entry which is preliminary data.</text>
</comment>
<proteinExistence type="inferred from homology"/>
<dbReference type="GO" id="GO:0005886">
    <property type="term" value="C:plasma membrane"/>
    <property type="evidence" value="ECO:0007669"/>
    <property type="project" value="UniProtKB-SubCell"/>
</dbReference>
<keyword evidence="8" id="KW-1185">Reference proteome</keyword>
<sequence length="244" mass="27358">MRFRFSLPATLLLLTLAAAFAWLGSWQWQRMGEKERLIAEFEAAPELEYSAATRDREGYSRVALYGRFQSDWHVLRDNRIERGRPGVEVFSLFLPDHGPGLLVNRGWLPLPADRRSLPAVPTPDGRVRISGLLAPPPEPGVRLGEAVFPENPKGPILMTYFDFQQISDRMEDGLHDAVLLLDAADPSGFGARAWEPTVMRPGQHRAYAVQWFALAATAVIIWLLLGYRRTRARDSHTSDNGGLA</sequence>
<evidence type="ECO:0000313" key="7">
    <source>
        <dbReference type="EMBL" id="MEJ8567506.1"/>
    </source>
</evidence>
<evidence type="ECO:0000256" key="3">
    <source>
        <dbReference type="ARBA" id="ARBA00022692"/>
    </source>
</evidence>
<evidence type="ECO:0000256" key="5">
    <source>
        <dbReference type="ARBA" id="ARBA00023136"/>
    </source>
</evidence>
<comment type="similarity">
    <text evidence="2 6">Belongs to the SURF1 family.</text>
</comment>
<reference evidence="7 8" key="1">
    <citation type="submission" date="2024-02" db="EMBL/GenBank/DDBJ databases">
        <title>A novel Wenzhouxiangellaceae bacterium, isolated from coastal sediments.</title>
        <authorList>
            <person name="Du Z.-J."/>
            <person name="Ye Y.-Q."/>
            <person name="Zhang X.-Y."/>
        </authorList>
    </citation>
    <scope>NUCLEOTIDE SEQUENCE [LARGE SCALE GENOMIC DNA]</scope>
    <source>
        <strain evidence="7 8">CH-27</strain>
    </source>
</reference>
<keyword evidence="5 6" id="KW-0472">Membrane</keyword>
<dbReference type="PANTHER" id="PTHR23427:SF2">
    <property type="entry name" value="SURFEIT LOCUS PROTEIN 1"/>
    <property type="match status" value="1"/>
</dbReference>
<name>A0AAW9RJ11_9GAMM</name>
<comment type="caution">
    <text evidence="6">Lacks conserved residue(s) required for the propagation of feature annotation.</text>
</comment>
<evidence type="ECO:0000313" key="8">
    <source>
        <dbReference type="Proteomes" id="UP001359886"/>
    </source>
</evidence>
<evidence type="ECO:0000256" key="6">
    <source>
        <dbReference type="RuleBase" id="RU363076"/>
    </source>
</evidence>
<accession>A0AAW9RJ11</accession>
<dbReference type="CDD" id="cd06662">
    <property type="entry name" value="SURF1"/>
    <property type="match status" value="1"/>
</dbReference>
<dbReference type="PANTHER" id="PTHR23427">
    <property type="entry name" value="SURFEIT LOCUS PROTEIN"/>
    <property type="match status" value="1"/>
</dbReference>
<dbReference type="AlphaFoldDB" id="A0AAW9RJ11"/>
<dbReference type="PROSITE" id="PS50895">
    <property type="entry name" value="SURF1"/>
    <property type="match status" value="1"/>
</dbReference>
<dbReference type="InterPro" id="IPR002994">
    <property type="entry name" value="Surf1/Shy1"/>
</dbReference>
<comment type="subcellular location">
    <subcellularLocation>
        <location evidence="6">Cell membrane</location>
        <topology evidence="6">Multi-pass membrane protein</topology>
    </subcellularLocation>
    <subcellularLocation>
        <location evidence="1">Membrane</location>
    </subcellularLocation>
</comment>
<evidence type="ECO:0000256" key="1">
    <source>
        <dbReference type="ARBA" id="ARBA00004370"/>
    </source>
</evidence>
<dbReference type="InterPro" id="IPR045214">
    <property type="entry name" value="Surf1/Surf4"/>
</dbReference>
<protein>
    <recommendedName>
        <fullName evidence="6">SURF1-like protein</fullName>
    </recommendedName>
</protein>